<dbReference type="Proteomes" id="UP000324917">
    <property type="component" value="Unassembled WGS sequence"/>
</dbReference>
<evidence type="ECO:0000313" key="2">
    <source>
        <dbReference type="Proteomes" id="UP000324917"/>
    </source>
</evidence>
<protein>
    <submittedName>
        <fullName evidence="1">Uncharacterized protein</fullName>
    </submittedName>
</protein>
<reference evidence="1 2" key="1">
    <citation type="submission" date="2018-09" db="EMBL/GenBank/DDBJ databases">
        <title>Evolutionary history of phycoerythrin pigmentation in the water bloom-forming cyanobacterium Microcystis aeruginosa.</title>
        <authorList>
            <person name="Tanabe Y."/>
            <person name="Tanabe Y."/>
            <person name="Yamaguchi H."/>
        </authorList>
    </citation>
    <scope>NUCLEOTIDE SEQUENCE [LARGE SCALE GENOMIC DNA]</scope>
    <source>
        <strain evidence="1 2">NIES-2520</strain>
    </source>
</reference>
<evidence type="ECO:0000313" key="1">
    <source>
        <dbReference type="EMBL" id="GCA77814.1"/>
    </source>
</evidence>
<sequence length="36" mass="4272">MISPDLLRFIEEVIKTTQVRIPALMRSVEEIKLEWS</sequence>
<proteinExistence type="predicted"/>
<dbReference type="EMBL" id="BHVP01000191">
    <property type="protein sequence ID" value="GCA77814.1"/>
    <property type="molecule type" value="Genomic_DNA"/>
</dbReference>
<name>A0A5A5RML0_MICAE</name>
<organism evidence="1 2">
    <name type="scientific">Microcystis aeruginosa NIES-2520</name>
    <dbReference type="NCBI Taxonomy" id="2303982"/>
    <lineage>
        <taxon>Bacteria</taxon>
        <taxon>Bacillati</taxon>
        <taxon>Cyanobacteriota</taxon>
        <taxon>Cyanophyceae</taxon>
        <taxon>Oscillatoriophycideae</taxon>
        <taxon>Chroococcales</taxon>
        <taxon>Microcystaceae</taxon>
        <taxon>Microcystis</taxon>
    </lineage>
</organism>
<comment type="caution">
    <text evidence="1">The sequence shown here is derived from an EMBL/GenBank/DDBJ whole genome shotgun (WGS) entry which is preliminary data.</text>
</comment>
<accession>A0A5A5RML0</accession>
<gene>
    <name evidence="1" type="ORF">MiTe_04674</name>
</gene>
<dbReference type="AlphaFoldDB" id="A0A5A5RML0"/>